<accession>A0A7S4HZG6</accession>
<evidence type="ECO:0000313" key="2">
    <source>
        <dbReference type="EMBL" id="CAE2214128.1"/>
    </source>
</evidence>
<evidence type="ECO:0000256" key="1">
    <source>
        <dbReference type="SAM" id="MobiDB-lite"/>
    </source>
</evidence>
<sequence>MPTRRSRVPMQSAQDCHGGHVDCHGNAPTKMTTTLLISSREEPLPTNALREWEGIGVHEPGCGRDVESGECTSNKLLSSHLSPSVSCHEEHDEAHGGNKCCPPGWKRGRRKISAGKGDAWTTLGLQHSEEAAKPARSSLTHISGGSWGRFDNQRRAGRSCRCTPVGSTFNEALVFWDEGSVTEECIQPVEDYVASGKNEGLIDECDGVAEAQGGCLRLRANTRESVDSVDEFPEDECDVQSPHQPLFSFFQSRKLFGEQGKGYFQRTSEEERRQRLARYRSAAEEGSARPRSSNSEGMTPMGCNRVHQHPEVNDEVQPSQRQPPPRRSPRDASAIAKQQHPKVRVAVPFLKRVRYAHLESVGARTMPREETDGPVVYRGHREEELERRAVLEARRKREGVPLCFHPMRAAG</sequence>
<feature type="region of interest" description="Disordered" evidence="1">
    <location>
        <begin position="264"/>
        <end position="341"/>
    </location>
</feature>
<dbReference type="AlphaFoldDB" id="A0A7S4HZG6"/>
<organism evidence="2">
    <name type="scientific">Odontella aurita</name>
    <dbReference type="NCBI Taxonomy" id="265563"/>
    <lineage>
        <taxon>Eukaryota</taxon>
        <taxon>Sar</taxon>
        <taxon>Stramenopiles</taxon>
        <taxon>Ochrophyta</taxon>
        <taxon>Bacillariophyta</taxon>
        <taxon>Mediophyceae</taxon>
        <taxon>Biddulphiophycidae</taxon>
        <taxon>Eupodiscales</taxon>
        <taxon>Odontellaceae</taxon>
        <taxon>Odontella</taxon>
    </lineage>
</organism>
<proteinExistence type="predicted"/>
<protein>
    <submittedName>
        <fullName evidence="2">Uncharacterized protein</fullName>
    </submittedName>
</protein>
<feature type="region of interest" description="Disordered" evidence="1">
    <location>
        <begin position="129"/>
        <end position="148"/>
    </location>
</feature>
<reference evidence="2" key="1">
    <citation type="submission" date="2021-01" db="EMBL/GenBank/DDBJ databases">
        <authorList>
            <person name="Corre E."/>
            <person name="Pelletier E."/>
            <person name="Niang G."/>
            <person name="Scheremetjew M."/>
            <person name="Finn R."/>
            <person name="Kale V."/>
            <person name="Holt S."/>
            <person name="Cochrane G."/>
            <person name="Meng A."/>
            <person name="Brown T."/>
            <person name="Cohen L."/>
        </authorList>
    </citation>
    <scope>NUCLEOTIDE SEQUENCE</scope>
    <source>
        <strain evidence="2">Isolate 1302-5</strain>
    </source>
</reference>
<name>A0A7S4HZG6_9STRA</name>
<dbReference type="EMBL" id="HBKQ01008536">
    <property type="protein sequence ID" value="CAE2214128.1"/>
    <property type="molecule type" value="Transcribed_RNA"/>
</dbReference>
<gene>
    <name evidence="2" type="ORF">OAUR00152_LOCUS5755</name>
</gene>